<dbReference type="InterPro" id="IPR006594">
    <property type="entry name" value="LisH"/>
</dbReference>
<sequence length="219" mass="24639">MRPFHGDVAGLTSLRLRRLLCFLSRWNLSDTAHALEQETGVSFMPEYLRPLLTQDKWAEAEAYVAGLVDLEDCSRLASLVLARIRVFGVMSKFAVGEASTASAASFRRAEAGLLAHPDLHAVRRVLDSMRSDPVKASRLYGHIHPGAVEAIMKWVAKCPELKFKIRPPPRCPFDRTYIVSLGPRFWECKRRGQKNKAGRRIAAHIIARCFMQRSSGGFF</sequence>
<name>A0A8I6YDY1_HORVV</name>
<dbReference type="PROSITE" id="PS50896">
    <property type="entry name" value="LISH"/>
    <property type="match status" value="1"/>
</dbReference>
<reference evidence="1" key="3">
    <citation type="submission" date="2022-01" db="UniProtKB">
        <authorList>
            <consortium name="EnsemblPlants"/>
        </authorList>
    </citation>
    <scope>IDENTIFICATION</scope>
    <source>
        <strain evidence="1">subsp. vulgare</strain>
    </source>
</reference>
<gene>
    <name evidence="1" type="primary">LOC123397928</name>
</gene>
<dbReference type="Proteomes" id="UP000011116">
    <property type="component" value="Chromosome 5H"/>
</dbReference>
<dbReference type="EnsemblPlants" id="HORVU.MOREX.r3.5HG0444240.1">
    <property type="protein sequence ID" value="HORVU.MOREX.r3.5HG0444240.1"/>
    <property type="gene ID" value="HORVU.MOREX.r3.5HG0444240"/>
</dbReference>
<proteinExistence type="predicted"/>
<dbReference type="PANTHER" id="PTHR36478:SF18">
    <property type="entry name" value="LISH DOMAIN-CONTAINING PROTEIN"/>
    <property type="match status" value="1"/>
</dbReference>
<keyword evidence="2" id="KW-1185">Reference proteome</keyword>
<dbReference type="AlphaFoldDB" id="A0A8I6YDY1"/>
<evidence type="ECO:0000313" key="2">
    <source>
        <dbReference type="Proteomes" id="UP000011116"/>
    </source>
</evidence>
<dbReference type="OrthoDB" id="679204at2759"/>
<dbReference type="PANTHER" id="PTHR36478">
    <property type="entry name" value="OS04G0614237 PROTEIN-RELATED"/>
    <property type="match status" value="1"/>
</dbReference>
<dbReference type="GeneID" id="123397928"/>
<dbReference type="RefSeq" id="XP_044948375.1">
    <property type="nucleotide sequence ID" value="XM_045092440.1"/>
</dbReference>
<evidence type="ECO:0000313" key="1">
    <source>
        <dbReference type="EnsemblPlants" id="HORVU.MOREX.r3.5HG0444240.1"/>
    </source>
</evidence>
<protein>
    <submittedName>
        <fullName evidence="1">Uncharacterized protein</fullName>
    </submittedName>
</protein>
<dbReference type="SMR" id="A0A8I6YDY1"/>
<organism evidence="1 2">
    <name type="scientific">Hordeum vulgare subsp. vulgare</name>
    <name type="common">Domesticated barley</name>
    <dbReference type="NCBI Taxonomy" id="112509"/>
    <lineage>
        <taxon>Eukaryota</taxon>
        <taxon>Viridiplantae</taxon>
        <taxon>Streptophyta</taxon>
        <taxon>Embryophyta</taxon>
        <taxon>Tracheophyta</taxon>
        <taxon>Spermatophyta</taxon>
        <taxon>Magnoliopsida</taxon>
        <taxon>Liliopsida</taxon>
        <taxon>Poales</taxon>
        <taxon>Poaceae</taxon>
        <taxon>BOP clade</taxon>
        <taxon>Pooideae</taxon>
        <taxon>Triticodae</taxon>
        <taxon>Triticeae</taxon>
        <taxon>Hordeinae</taxon>
        <taxon>Hordeum</taxon>
    </lineage>
</organism>
<reference evidence="1" key="2">
    <citation type="submission" date="2020-10" db="EMBL/GenBank/DDBJ databases">
        <authorList>
            <person name="Scholz U."/>
            <person name="Mascher M."/>
            <person name="Fiebig A."/>
        </authorList>
    </citation>
    <scope>NUCLEOTIDE SEQUENCE [LARGE SCALE GENOMIC DNA]</scope>
    <source>
        <strain evidence="1">cv. Morex</strain>
    </source>
</reference>
<dbReference type="KEGG" id="hvg:123397928"/>
<dbReference type="Gramene" id="HORVU.MOREX.r3.5HG0444240.1">
    <property type="protein sequence ID" value="HORVU.MOREX.r3.5HG0444240.1"/>
    <property type="gene ID" value="HORVU.MOREX.r3.5HG0444240"/>
</dbReference>
<reference evidence="2" key="1">
    <citation type="journal article" date="2012" name="Nature">
        <title>A physical, genetic and functional sequence assembly of the barley genome.</title>
        <authorList>
            <consortium name="The International Barley Genome Sequencing Consortium"/>
            <person name="Mayer K.F."/>
            <person name="Waugh R."/>
            <person name="Brown J.W."/>
            <person name="Schulman A."/>
            <person name="Langridge P."/>
            <person name="Platzer M."/>
            <person name="Fincher G.B."/>
            <person name="Muehlbauer G.J."/>
            <person name="Sato K."/>
            <person name="Close T.J."/>
            <person name="Wise R.P."/>
            <person name="Stein N."/>
        </authorList>
    </citation>
    <scope>NUCLEOTIDE SEQUENCE [LARGE SCALE GENOMIC DNA]</scope>
    <source>
        <strain evidence="2">cv. Morex</strain>
    </source>
</reference>
<accession>A0A8I6YDY1</accession>